<dbReference type="OrthoDB" id="9801008at2"/>
<name>A0A2P8R0K2_9BACT</name>
<dbReference type="InterPro" id="IPR053182">
    <property type="entry name" value="YobU-like_regulator"/>
</dbReference>
<dbReference type="RefSeq" id="WP_106871513.1">
    <property type="nucleotide sequence ID" value="NZ_CP053841.1"/>
</dbReference>
<evidence type="ECO:0000313" key="3">
    <source>
        <dbReference type="Proteomes" id="UP000240535"/>
    </source>
</evidence>
<organism evidence="2 3">
    <name type="scientific">Campylobacter blaseri</name>
    <dbReference type="NCBI Taxonomy" id="2042961"/>
    <lineage>
        <taxon>Bacteria</taxon>
        <taxon>Pseudomonadati</taxon>
        <taxon>Campylobacterota</taxon>
        <taxon>Epsilonproteobacteria</taxon>
        <taxon>Campylobacterales</taxon>
        <taxon>Campylobacteraceae</taxon>
        <taxon>Campylobacter</taxon>
    </lineage>
</organism>
<keyword evidence="3" id="KW-1185">Reference proteome</keyword>
<dbReference type="EMBL" id="PDHH01000004">
    <property type="protein sequence ID" value="PSM52018.1"/>
    <property type="molecule type" value="Genomic_DNA"/>
</dbReference>
<evidence type="ECO:0000259" key="1">
    <source>
        <dbReference type="Pfam" id="PF14526"/>
    </source>
</evidence>
<reference evidence="3" key="1">
    <citation type="submission" date="2017-10" db="EMBL/GenBank/DDBJ databases">
        <title>Campylobacter species from seals.</title>
        <authorList>
            <person name="Gilbert M.J."/>
            <person name="Zomer A.L."/>
            <person name="Timmerman A.J."/>
            <person name="Duim B."/>
            <person name="Wagenaar J.A."/>
        </authorList>
    </citation>
    <scope>NUCLEOTIDE SEQUENCE [LARGE SCALE GENOMIC DNA]</scope>
    <source>
        <strain evidence="3">17S00004-5</strain>
    </source>
</reference>
<sequence length="101" mass="11781">MKQIILKNSFNIVGFKTTTNNKDELNNVSKISKLWNNFFSSEISSLIKITYGVYFNYQNMHLGDYDILVGIEDNENSNFENVVVQSGKYMVLKRKVKFQKL</sequence>
<dbReference type="Proteomes" id="UP000240535">
    <property type="component" value="Unassembled WGS sequence"/>
</dbReference>
<dbReference type="AlphaFoldDB" id="A0A2P8R0K2"/>
<protein>
    <recommendedName>
        <fullName evidence="1">Integron-associated effector binding protein domain-containing protein</fullName>
    </recommendedName>
</protein>
<dbReference type="Gene3D" id="3.20.80.10">
    <property type="entry name" value="Regulatory factor, effector binding domain"/>
    <property type="match status" value="1"/>
</dbReference>
<gene>
    <name evidence="2" type="ORF">CQ405_05500</name>
</gene>
<dbReference type="PANTHER" id="PTHR36444">
    <property type="entry name" value="TRANSCRIPTIONAL REGULATOR PROTEIN YOBU-RELATED"/>
    <property type="match status" value="1"/>
</dbReference>
<dbReference type="Pfam" id="PF14526">
    <property type="entry name" value="Cass2"/>
    <property type="match status" value="1"/>
</dbReference>
<feature type="domain" description="Integron-associated effector binding protein" evidence="1">
    <location>
        <begin position="4"/>
        <end position="95"/>
    </location>
</feature>
<proteinExistence type="predicted"/>
<dbReference type="InterPro" id="IPR011256">
    <property type="entry name" value="Reg_factor_effector_dom_sf"/>
</dbReference>
<dbReference type="InterPro" id="IPR029441">
    <property type="entry name" value="Cass2"/>
</dbReference>
<accession>A0A2P8R0K2</accession>
<evidence type="ECO:0000313" key="2">
    <source>
        <dbReference type="EMBL" id="PSM52018.1"/>
    </source>
</evidence>
<dbReference type="PANTHER" id="PTHR36444:SF2">
    <property type="entry name" value="TRANSCRIPTIONAL REGULATOR PROTEIN YOBU-RELATED"/>
    <property type="match status" value="1"/>
</dbReference>
<comment type="caution">
    <text evidence="2">The sequence shown here is derived from an EMBL/GenBank/DDBJ whole genome shotgun (WGS) entry which is preliminary data.</text>
</comment>